<gene>
    <name evidence="2" type="ordered locus">Acid345_0978</name>
</gene>
<dbReference type="KEGG" id="aba:Acid345_0978"/>
<dbReference type="HOGENOM" id="CLU_1924803_0_0_0"/>
<keyword evidence="1" id="KW-0732">Signal</keyword>
<reference evidence="2 3" key="1">
    <citation type="journal article" date="2009" name="Appl. Environ. Microbiol.">
        <title>Three genomes from the phylum Acidobacteria provide insight into the lifestyles of these microorganisms in soils.</title>
        <authorList>
            <person name="Ward N.L."/>
            <person name="Challacombe J.F."/>
            <person name="Janssen P.H."/>
            <person name="Henrissat B."/>
            <person name="Coutinho P.M."/>
            <person name="Wu M."/>
            <person name="Xie G."/>
            <person name="Haft D.H."/>
            <person name="Sait M."/>
            <person name="Badger J."/>
            <person name="Barabote R.D."/>
            <person name="Bradley B."/>
            <person name="Brettin T.S."/>
            <person name="Brinkac L.M."/>
            <person name="Bruce D."/>
            <person name="Creasy T."/>
            <person name="Daugherty S.C."/>
            <person name="Davidsen T.M."/>
            <person name="DeBoy R.T."/>
            <person name="Detter J.C."/>
            <person name="Dodson R.J."/>
            <person name="Durkin A.S."/>
            <person name="Ganapathy A."/>
            <person name="Gwinn-Giglio M."/>
            <person name="Han C.S."/>
            <person name="Khouri H."/>
            <person name="Kiss H."/>
            <person name="Kothari S.P."/>
            <person name="Madupu R."/>
            <person name="Nelson K.E."/>
            <person name="Nelson W.C."/>
            <person name="Paulsen I."/>
            <person name="Penn K."/>
            <person name="Ren Q."/>
            <person name="Rosovitz M.J."/>
            <person name="Selengut J.D."/>
            <person name="Shrivastava S."/>
            <person name="Sullivan S.A."/>
            <person name="Tapia R."/>
            <person name="Thompson L.S."/>
            <person name="Watkins K.L."/>
            <person name="Yang Q."/>
            <person name="Yu C."/>
            <person name="Zafar N."/>
            <person name="Zhou L."/>
            <person name="Kuske C.R."/>
        </authorList>
    </citation>
    <scope>NUCLEOTIDE SEQUENCE [LARGE SCALE GENOMIC DNA]</scope>
    <source>
        <strain evidence="2 3">Ellin345</strain>
    </source>
</reference>
<dbReference type="PROSITE" id="PS51257">
    <property type="entry name" value="PROKAR_LIPOPROTEIN"/>
    <property type="match status" value="1"/>
</dbReference>
<sequence length="131" mass="14065">MKKILGFAMLGLAAILSCSASALAQDGSEVVADIPFSFTVGQQHLAAGTYHFRTSGDRLLFRDAHGTNLALVAALHESKLDTYGQSAVRFVKEAGQFEFAGVQTAGDNYELQLANPTHHTHVEAYEIVKGK</sequence>
<evidence type="ECO:0000313" key="2">
    <source>
        <dbReference type="EMBL" id="ABF39981.1"/>
    </source>
</evidence>
<dbReference type="AlphaFoldDB" id="Q1IT19"/>
<feature type="chain" id="PRO_5004191714" evidence="1">
    <location>
        <begin position="25"/>
        <end position="131"/>
    </location>
</feature>
<dbReference type="Proteomes" id="UP000002432">
    <property type="component" value="Chromosome"/>
</dbReference>
<keyword evidence="3" id="KW-1185">Reference proteome</keyword>
<dbReference type="EnsemblBacteria" id="ABF39981">
    <property type="protein sequence ID" value="ABF39981"/>
    <property type="gene ID" value="Acid345_0978"/>
</dbReference>
<name>Q1IT19_KORVE</name>
<evidence type="ECO:0000313" key="3">
    <source>
        <dbReference type="Proteomes" id="UP000002432"/>
    </source>
</evidence>
<feature type="signal peptide" evidence="1">
    <location>
        <begin position="1"/>
        <end position="24"/>
    </location>
</feature>
<protein>
    <submittedName>
        <fullName evidence="2">Uncharacterized protein</fullName>
    </submittedName>
</protein>
<evidence type="ECO:0000256" key="1">
    <source>
        <dbReference type="SAM" id="SignalP"/>
    </source>
</evidence>
<proteinExistence type="predicted"/>
<accession>Q1IT19</accession>
<dbReference type="EMBL" id="CP000360">
    <property type="protein sequence ID" value="ABF39981.1"/>
    <property type="molecule type" value="Genomic_DNA"/>
</dbReference>
<organism evidence="2 3">
    <name type="scientific">Koribacter versatilis (strain Ellin345)</name>
    <dbReference type="NCBI Taxonomy" id="204669"/>
    <lineage>
        <taxon>Bacteria</taxon>
        <taxon>Pseudomonadati</taxon>
        <taxon>Acidobacteriota</taxon>
        <taxon>Terriglobia</taxon>
        <taxon>Terriglobales</taxon>
        <taxon>Candidatus Korobacteraceae</taxon>
        <taxon>Candidatus Korobacter</taxon>
    </lineage>
</organism>
<dbReference type="RefSeq" id="WP_011521783.1">
    <property type="nucleotide sequence ID" value="NC_008009.1"/>
</dbReference>